<dbReference type="KEGG" id="bpl:BURPS1106A_2353"/>
<dbReference type="Proteomes" id="UP000006738">
    <property type="component" value="Chromosome I"/>
</dbReference>
<dbReference type="AlphaFoldDB" id="A3NW95"/>
<evidence type="ECO:0000313" key="1">
    <source>
        <dbReference type="EMBL" id="ABN91250.1"/>
    </source>
</evidence>
<proteinExistence type="predicted"/>
<accession>A3NW95</accession>
<dbReference type="EMBL" id="CP000572">
    <property type="protein sequence ID" value="ABN91250.1"/>
    <property type="molecule type" value="Genomic_DNA"/>
</dbReference>
<name>A3NW95_BURP0</name>
<sequence length="42" mass="4479">MIGCARAPRFMHVIADAIVALRRDPDCDPDCDRNPPLAASAG</sequence>
<organism evidence="1 2">
    <name type="scientific">Burkholderia pseudomallei (strain 1106a)</name>
    <dbReference type="NCBI Taxonomy" id="357348"/>
    <lineage>
        <taxon>Bacteria</taxon>
        <taxon>Pseudomonadati</taxon>
        <taxon>Pseudomonadota</taxon>
        <taxon>Betaproteobacteria</taxon>
        <taxon>Burkholderiales</taxon>
        <taxon>Burkholderiaceae</taxon>
        <taxon>Burkholderia</taxon>
        <taxon>pseudomallei group</taxon>
    </lineage>
</organism>
<reference evidence="1 2" key="1">
    <citation type="submission" date="2007-02" db="EMBL/GenBank/DDBJ databases">
        <authorList>
            <person name="DeShazer D."/>
            <person name="Woods D.E."/>
            <person name="Nierman W.C."/>
        </authorList>
    </citation>
    <scope>NUCLEOTIDE SEQUENCE [LARGE SCALE GENOMIC DNA]</scope>
    <source>
        <strain evidence="1 2">1106a</strain>
    </source>
</reference>
<dbReference type="HOGENOM" id="CLU_218642_0_0_4"/>
<gene>
    <name evidence="1" type="ordered locus">BURPS1106A_2353</name>
</gene>
<protein>
    <submittedName>
        <fullName evidence="1">Uncharacterized protein</fullName>
    </submittedName>
</protein>
<evidence type="ECO:0000313" key="2">
    <source>
        <dbReference type="Proteomes" id="UP000006738"/>
    </source>
</evidence>